<dbReference type="Proteomes" id="UP000008908">
    <property type="component" value="Chromosome"/>
</dbReference>
<dbReference type="OrthoDB" id="965869at2"/>
<dbReference type="KEGG" id="mrs:Murru_2050"/>
<gene>
    <name evidence="4" type="ordered locus">Murru_2050</name>
</gene>
<dbReference type="PANTHER" id="PTHR44943">
    <property type="entry name" value="CELLULOSE SYNTHASE OPERON PROTEIN C"/>
    <property type="match status" value="1"/>
</dbReference>
<accession>G2PL60</accession>
<dbReference type="RefSeq" id="WP_014033370.1">
    <property type="nucleotide sequence ID" value="NC_015945.1"/>
</dbReference>
<dbReference type="STRING" id="886377.Murru_2050"/>
<evidence type="ECO:0000313" key="5">
    <source>
        <dbReference type="Proteomes" id="UP000008908"/>
    </source>
</evidence>
<proteinExistence type="predicted"/>
<dbReference type="InterPro" id="IPR019734">
    <property type="entry name" value="TPR_rpt"/>
</dbReference>
<dbReference type="AlphaFoldDB" id="G2PL60"/>
<name>G2PL60_ALLRU</name>
<dbReference type="PANTHER" id="PTHR44943:SF8">
    <property type="entry name" value="TPR REPEAT-CONTAINING PROTEIN MJ0263"/>
    <property type="match status" value="1"/>
</dbReference>
<reference evidence="4 5" key="2">
    <citation type="journal article" date="2012" name="Stand. Genomic Sci.">
        <title>Complete genome sequence of the facultatively anaerobic, appendaged bacterium Muricauda ruestringensis type strain (B1(T)).</title>
        <authorList>
            <person name="Huntemann M."/>
            <person name="Teshima H."/>
            <person name="Lapidus A."/>
            <person name="Nolan M."/>
            <person name="Lucas S."/>
            <person name="Hammon N."/>
            <person name="Deshpande S."/>
            <person name="Cheng J.F."/>
            <person name="Tapia R."/>
            <person name="Goodwin L.A."/>
            <person name="Pitluck S."/>
            <person name="Liolios K."/>
            <person name="Pagani I."/>
            <person name="Ivanova N."/>
            <person name="Mavromatis K."/>
            <person name="Mikhailova N."/>
            <person name="Pati A."/>
            <person name="Chen A."/>
            <person name="Palaniappan K."/>
            <person name="Land M."/>
            <person name="Hauser L."/>
            <person name="Pan C."/>
            <person name="Brambilla E.M."/>
            <person name="Rohde M."/>
            <person name="Spring S."/>
            <person name="Goker M."/>
            <person name="Detter J.C."/>
            <person name="Bristow J."/>
            <person name="Eisen J.A."/>
            <person name="Markowitz V."/>
            <person name="Hugenholtz P."/>
            <person name="Kyrpides N.C."/>
            <person name="Klenk H.P."/>
            <person name="Woyke T."/>
        </authorList>
    </citation>
    <scope>NUCLEOTIDE SEQUENCE [LARGE SCALE GENOMIC DNA]</scope>
    <source>
        <strain evidence="5">DSM 13258 / LMG 19739 / B1</strain>
    </source>
</reference>
<evidence type="ECO:0000313" key="4">
    <source>
        <dbReference type="EMBL" id="AEM71089.1"/>
    </source>
</evidence>
<protein>
    <submittedName>
        <fullName evidence="4">Tetratricopeptide TPR_1 repeat-containing protein</fullName>
    </submittedName>
</protein>
<dbReference type="HOGENOM" id="CLU_371247_0_0_10"/>
<dbReference type="eggNOG" id="COG0457">
    <property type="taxonomic scope" value="Bacteria"/>
</dbReference>
<keyword evidence="1" id="KW-0677">Repeat</keyword>
<sequence>MKNNLDRSNKDSGNDTIQHCFEYIFKYSKASNYKTALKDCLATIESLKDAWIYCVEAELYAAIDEYKIALGAYTKAFAVSSSNRLLDTYISLQLAIFHLEKDNPTKVISTLDDYFYFYPTQNTKELTETYLHYHIYLIVLLEQNEIHKAKRILNSLETFACTELQYLKIAMGFAKNEQGTADVYLSYMDSRPIHAANRYSTPNETNIFDNDFDPKTYFQNCFEEELQCTKLLYIKTKEVRNDVFFKSNHDRHSILMKIKPEYSQVIIKRLRLLSPPMGRVVRILNSRSNFHQSRNLDKDCTYIEINYTAEKWFGDMKYLSQTIYWLGNYVEDIEILTNEMYENWVDHFQVQNGRANYRRYWCNDDFLESKLKTYEEIVRKNPNNIELKKMISSEFHTYGREDNLKIELLKTDKDAYQSSITRLIKSLQYNPENVEALISYGEILFYKSNLPLSKEQFQTALNINKALPEAHYYLGKIYMAENNIPLAEASFIRLLGILSKHAKIRAKKIDALKTLRMLAKEKPKTLKTTLKTIEEQLSLLYFESNKVNLEYNTNYNNSSYMKEKFKAAVKSSEEKIENEPTSAAHWIKLGSNFYHLKKYGKSAEAFKKALELNTPRWLEVTQWQCISLCFDNKIEEAHHELDLALKKVSSKEQKAILTGLKSWLFYTKGETVQMTEQLNIAIRLNNTYYYLWYLKALVHMGKKEYEESLSSITKAIELDGSKKNMIRDEEIFDPLKKDIRFWDLVLSTK</sequence>
<dbReference type="NCBIfam" id="NF047558">
    <property type="entry name" value="TPR_END_plus"/>
    <property type="match status" value="1"/>
</dbReference>
<keyword evidence="5" id="KW-1185">Reference proteome</keyword>
<dbReference type="InterPro" id="IPR011990">
    <property type="entry name" value="TPR-like_helical_dom_sf"/>
</dbReference>
<dbReference type="EMBL" id="CP002999">
    <property type="protein sequence ID" value="AEM71089.1"/>
    <property type="molecule type" value="Genomic_DNA"/>
</dbReference>
<reference evidence="5" key="1">
    <citation type="submission" date="2011-08" db="EMBL/GenBank/DDBJ databases">
        <title>The complete genome of Muricauda ruestringensis DSM 13258.</title>
        <authorList>
            <person name="Lucas S."/>
            <person name="Han J."/>
            <person name="Lapidus A."/>
            <person name="Bruce D."/>
            <person name="Goodwin L."/>
            <person name="Pitluck S."/>
            <person name="Peters L."/>
            <person name="Kyrpides N."/>
            <person name="Mavromatis K."/>
            <person name="Ivanova N."/>
            <person name="Ovchinnikova G."/>
            <person name="Teshima H."/>
            <person name="Detter J.C."/>
            <person name="Tapia R."/>
            <person name="Han C."/>
            <person name="Land M."/>
            <person name="Hauser L."/>
            <person name="Markowitz V."/>
            <person name="Cheng J.-F."/>
            <person name="Hugenholtz P."/>
            <person name="Woyke T."/>
            <person name="Wu D."/>
            <person name="Spring S."/>
            <person name="Schroeder M."/>
            <person name="Brambilla E."/>
            <person name="Klenk H.-P."/>
            <person name="Eisen J.A."/>
        </authorList>
    </citation>
    <scope>NUCLEOTIDE SEQUENCE [LARGE SCALE GENOMIC DNA]</scope>
    <source>
        <strain evidence="5">DSM 13258 / LMG 19739 / B1</strain>
    </source>
</reference>
<dbReference type="SMART" id="SM00028">
    <property type="entry name" value="TPR"/>
    <property type="match status" value="5"/>
</dbReference>
<dbReference type="SUPFAM" id="SSF48452">
    <property type="entry name" value="TPR-like"/>
    <property type="match status" value="2"/>
</dbReference>
<dbReference type="Pfam" id="PF13181">
    <property type="entry name" value="TPR_8"/>
    <property type="match status" value="2"/>
</dbReference>
<evidence type="ECO:0000256" key="2">
    <source>
        <dbReference type="ARBA" id="ARBA00022803"/>
    </source>
</evidence>
<evidence type="ECO:0000256" key="3">
    <source>
        <dbReference type="PROSITE-ProRule" id="PRU00339"/>
    </source>
</evidence>
<evidence type="ECO:0000256" key="1">
    <source>
        <dbReference type="ARBA" id="ARBA00022737"/>
    </source>
</evidence>
<feature type="repeat" description="TPR" evidence="3">
    <location>
        <begin position="583"/>
        <end position="616"/>
    </location>
</feature>
<dbReference type="PROSITE" id="PS50005">
    <property type="entry name" value="TPR"/>
    <property type="match status" value="1"/>
</dbReference>
<dbReference type="InterPro" id="IPR051685">
    <property type="entry name" value="Ycf3/AcsC/BcsC/TPR_MFPF"/>
</dbReference>
<organism evidence="4 5">
    <name type="scientific">Allomuricauda ruestringensis (strain DSM 13258 / CIP 107369 / LMG 19739 / B1)</name>
    <name type="common">Muricauda ruestringensis</name>
    <dbReference type="NCBI Taxonomy" id="886377"/>
    <lineage>
        <taxon>Bacteria</taxon>
        <taxon>Pseudomonadati</taxon>
        <taxon>Bacteroidota</taxon>
        <taxon>Flavobacteriia</taxon>
        <taxon>Flavobacteriales</taxon>
        <taxon>Flavobacteriaceae</taxon>
        <taxon>Flagellimonas</taxon>
    </lineage>
</organism>
<keyword evidence="2 3" id="KW-0802">TPR repeat</keyword>
<dbReference type="Gene3D" id="1.25.40.10">
    <property type="entry name" value="Tetratricopeptide repeat domain"/>
    <property type="match status" value="3"/>
</dbReference>